<comment type="caution">
    <text evidence="1">The sequence shown here is derived from an EMBL/GenBank/DDBJ whole genome shotgun (WGS) entry which is preliminary data.</text>
</comment>
<proteinExistence type="predicted"/>
<accession>A3XG59</accession>
<dbReference type="EMBL" id="AANC01000001">
    <property type="protein sequence ID" value="EAQ50890.1"/>
    <property type="molecule type" value="Genomic_DNA"/>
</dbReference>
<dbReference type="eggNOG" id="ENOG5033D6G">
    <property type="taxonomic scope" value="Bacteria"/>
</dbReference>
<gene>
    <name evidence="1" type="ORF">MED217_15145</name>
</gene>
<organism evidence="1 2">
    <name type="scientific">Leeuwenhoekiella blandensis (strain CECT 7118 / CCUG 51940 / KCTC 22103 / MED217)</name>
    <name type="common">Flavobacterium sp. (strain MED217)</name>
    <dbReference type="NCBI Taxonomy" id="398720"/>
    <lineage>
        <taxon>Bacteria</taxon>
        <taxon>Pseudomonadati</taxon>
        <taxon>Bacteroidota</taxon>
        <taxon>Flavobacteriia</taxon>
        <taxon>Flavobacteriales</taxon>
        <taxon>Flavobacteriaceae</taxon>
        <taxon>Leeuwenhoekiella</taxon>
    </lineage>
</organism>
<dbReference type="Proteomes" id="UP000001601">
    <property type="component" value="Unassembled WGS sequence"/>
</dbReference>
<dbReference type="AlphaFoldDB" id="A3XG59"/>
<evidence type="ECO:0000313" key="2">
    <source>
        <dbReference type="Proteomes" id="UP000001601"/>
    </source>
</evidence>
<reference evidence="1 2" key="1">
    <citation type="journal article" date="2007" name="Nature">
        <title>Light stimulates growth of proteorhodopsin-containing marine Flavobacteria.</title>
        <authorList>
            <person name="Gomez-Consarnau L."/>
            <person name="Gonzalez J.M."/>
            <person name="Coll-Llado M."/>
            <person name="Gourdon P."/>
            <person name="Pascher T."/>
            <person name="Neutze R."/>
            <person name="Pedros-Alio C."/>
            <person name="Pinhassi J."/>
        </authorList>
    </citation>
    <scope>NUCLEOTIDE SEQUENCE [LARGE SCALE GENOMIC DNA]</scope>
    <source>
        <strain evidence="1 2">MED217</strain>
    </source>
</reference>
<name>A3XG59_LEEBM</name>
<protein>
    <submittedName>
        <fullName evidence="1">Uncharacterized protein</fullName>
    </submittedName>
</protein>
<evidence type="ECO:0000313" key="1">
    <source>
        <dbReference type="EMBL" id="EAQ50890.1"/>
    </source>
</evidence>
<sequence length="227" mass="26729">MTHVIQIFKSVERIEKLDYSTESRQLLDKWGDSFVSKTGYLTDSTLLLPINKEQEPDLKTADLVIIQDINGFDPFLVEKSWDKTNWPSWFKNSRKNDVLSANRQLICFNRLLRKGTFEIFKIEKNESGTFDLHLNYSANEFHIGIPKRDDHKIAELKLGKPIRYKVNGKSDFTMTGRKQRTFVEYDYIFEYLGQADKMEFRDLNKIGKTKSIPTDNYKLVDERKILK</sequence>
<dbReference type="HOGENOM" id="CLU_1218933_0_0_10"/>
<keyword evidence="2" id="KW-1185">Reference proteome</keyword>